<organism evidence="1 2">
    <name type="scientific">Colletotrichum orchidophilum</name>
    <dbReference type="NCBI Taxonomy" id="1209926"/>
    <lineage>
        <taxon>Eukaryota</taxon>
        <taxon>Fungi</taxon>
        <taxon>Dikarya</taxon>
        <taxon>Ascomycota</taxon>
        <taxon>Pezizomycotina</taxon>
        <taxon>Sordariomycetes</taxon>
        <taxon>Hypocreomycetidae</taxon>
        <taxon>Glomerellales</taxon>
        <taxon>Glomerellaceae</taxon>
        <taxon>Colletotrichum</taxon>
    </lineage>
</organism>
<dbReference type="RefSeq" id="XP_022467564.1">
    <property type="nucleotide sequence ID" value="XM_022625923.1"/>
</dbReference>
<keyword evidence="2" id="KW-1185">Reference proteome</keyword>
<evidence type="ECO:0000313" key="2">
    <source>
        <dbReference type="Proteomes" id="UP000176998"/>
    </source>
</evidence>
<dbReference type="AlphaFoldDB" id="A0A1G4AMJ9"/>
<reference evidence="1 2" key="1">
    <citation type="submission" date="2016-09" db="EMBL/GenBank/DDBJ databases">
        <authorList>
            <person name="Capua I."/>
            <person name="De Benedictis P."/>
            <person name="Joannis T."/>
            <person name="Lombin L.H."/>
            <person name="Cattoli G."/>
        </authorList>
    </citation>
    <scope>NUCLEOTIDE SEQUENCE [LARGE SCALE GENOMIC DNA]</scope>
    <source>
        <strain evidence="1 2">IMI 309357</strain>
    </source>
</reference>
<accession>A0A1G4AMJ9</accession>
<dbReference type="Proteomes" id="UP000176998">
    <property type="component" value="Unassembled WGS sequence"/>
</dbReference>
<comment type="caution">
    <text evidence="1">The sequence shown here is derived from an EMBL/GenBank/DDBJ whole genome shotgun (WGS) entry which is preliminary data.</text>
</comment>
<dbReference type="OrthoDB" id="10493290at2759"/>
<sequence>MQLLRCAARLLVAWGNGRTGNLEAGELQCKVSVRYLAFEMGRFQWKCPRCGPRNSHVPERGEKIRTSGQNLTLRRMWTWAACFSAAQRRE</sequence>
<name>A0A1G4AMJ9_9PEZI</name>
<dbReference type="EMBL" id="MJBS01000268">
    <property type="protein sequence ID" value="OHE90387.1"/>
    <property type="molecule type" value="Genomic_DNA"/>
</dbReference>
<proteinExistence type="predicted"/>
<evidence type="ECO:0000313" key="1">
    <source>
        <dbReference type="EMBL" id="OHE90387.1"/>
    </source>
</evidence>
<dbReference type="GeneID" id="34567433"/>
<protein>
    <submittedName>
        <fullName evidence="1">Uncharacterized protein</fullName>
    </submittedName>
</protein>
<gene>
    <name evidence="1" type="ORF">CORC01_14312</name>
</gene>